<dbReference type="InterPro" id="IPR043502">
    <property type="entry name" value="DNA/RNA_pol_sf"/>
</dbReference>
<dbReference type="Gene3D" id="3.30.70.270">
    <property type="match status" value="1"/>
</dbReference>
<feature type="non-terminal residue" evidence="2">
    <location>
        <position position="591"/>
    </location>
</feature>
<dbReference type="PANTHER" id="PTHR33050">
    <property type="entry name" value="REVERSE TRANSCRIPTASE DOMAIN-CONTAINING PROTEIN"/>
    <property type="match status" value="1"/>
</dbReference>
<feature type="domain" description="Reverse transcriptase" evidence="1">
    <location>
        <begin position="180"/>
        <end position="362"/>
    </location>
</feature>
<gene>
    <name evidence="2" type="primary">pol_219</name>
    <name evidence="2" type="ORF">CM83_489</name>
</gene>
<organism evidence="2">
    <name type="scientific">Lygus hesperus</name>
    <name type="common">Western plant bug</name>
    <dbReference type="NCBI Taxonomy" id="30085"/>
    <lineage>
        <taxon>Eukaryota</taxon>
        <taxon>Metazoa</taxon>
        <taxon>Ecdysozoa</taxon>
        <taxon>Arthropoda</taxon>
        <taxon>Hexapoda</taxon>
        <taxon>Insecta</taxon>
        <taxon>Pterygota</taxon>
        <taxon>Neoptera</taxon>
        <taxon>Paraneoptera</taxon>
        <taxon>Hemiptera</taxon>
        <taxon>Heteroptera</taxon>
        <taxon>Panheteroptera</taxon>
        <taxon>Cimicomorpha</taxon>
        <taxon>Miridae</taxon>
        <taxon>Mirini</taxon>
        <taxon>Lygus</taxon>
    </lineage>
</organism>
<dbReference type="InterPro" id="IPR000477">
    <property type="entry name" value="RT_dom"/>
</dbReference>
<dbReference type="CDD" id="cd09275">
    <property type="entry name" value="RNase_HI_RT_DIRS1"/>
    <property type="match status" value="1"/>
</dbReference>
<reference evidence="2" key="1">
    <citation type="journal article" date="2014" name="PLoS ONE">
        <title>Transcriptome-Based Identification of ABC Transporters in the Western Tarnished Plant Bug Lygus hesperus.</title>
        <authorList>
            <person name="Hull J.J."/>
            <person name="Chaney K."/>
            <person name="Geib S.M."/>
            <person name="Fabrick J.A."/>
            <person name="Brent C.S."/>
            <person name="Walsh D."/>
            <person name="Lavine L.C."/>
        </authorList>
    </citation>
    <scope>NUCLEOTIDE SEQUENCE</scope>
</reference>
<evidence type="ECO:0000313" key="2">
    <source>
        <dbReference type="EMBL" id="JAG28242.1"/>
    </source>
</evidence>
<dbReference type="EMBL" id="GBHO01015362">
    <property type="protein sequence ID" value="JAG28242.1"/>
    <property type="molecule type" value="Transcribed_RNA"/>
</dbReference>
<dbReference type="AlphaFoldDB" id="A0A0A9Y5A7"/>
<dbReference type="Gene3D" id="3.10.10.10">
    <property type="entry name" value="HIV Type 1 Reverse Transcriptase, subunit A, domain 1"/>
    <property type="match status" value="1"/>
</dbReference>
<dbReference type="InterPro" id="IPR036397">
    <property type="entry name" value="RNaseH_sf"/>
</dbReference>
<dbReference type="GO" id="GO:0003676">
    <property type="term" value="F:nucleic acid binding"/>
    <property type="evidence" value="ECO:0007669"/>
    <property type="project" value="InterPro"/>
</dbReference>
<accession>A0A0A9Y5A7</accession>
<dbReference type="InterPro" id="IPR043128">
    <property type="entry name" value="Rev_trsase/Diguanyl_cyclase"/>
</dbReference>
<dbReference type="CDD" id="cd03714">
    <property type="entry name" value="RT_DIRS1"/>
    <property type="match status" value="1"/>
</dbReference>
<dbReference type="PROSITE" id="PS50878">
    <property type="entry name" value="RT_POL"/>
    <property type="match status" value="1"/>
</dbReference>
<name>A0A0A9Y5A7_LYGHE</name>
<dbReference type="Pfam" id="PF00078">
    <property type="entry name" value="RVT_1"/>
    <property type="match status" value="1"/>
</dbReference>
<protein>
    <submittedName>
        <fullName evidence="2">Pro-Pol polyprotein</fullName>
    </submittedName>
</protein>
<dbReference type="Gene3D" id="3.30.420.10">
    <property type="entry name" value="Ribonuclease H-like superfamily/Ribonuclease H"/>
    <property type="match status" value="1"/>
</dbReference>
<dbReference type="InterPro" id="IPR052055">
    <property type="entry name" value="Hepadnavirus_pol/RT"/>
</dbReference>
<proteinExistence type="predicted"/>
<evidence type="ECO:0000259" key="1">
    <source>
        <dbReference type="PROSITE" id="PS50878"/>
    </source>
</evidence>
<dbReference type="SUPFAM" id="SSF56672">
    <property type="entry name" value="DNA/RNA polymerases"/>
    <property type="match status" value="1"/>
</dbReference>
<dbReference type="GO" id="GO:0071897">
    <property type="term" value="P:DNA biosynthetic process"/>
    <property type="evidence" value="ECO:0007669"/>
    <property type="project" value="UniProtKB-ARBA"/>
</dbReference>
<dbReference type="PANTHER" id="PTHR33050:SF7">
    <property type="entry name" value="RIBONUCLEASE H"/>
    <property type="match status" value="1"/>
</dbReference>
<sequence length="591" mass="67374">LAFPPQYHTYLTRKVWRSALYPCHQNQDPKLLRGSGKLMFTLHPDLIMLQNQSRLAPLRKSHTIHQHDSGRTSLQAGITRYPEGTSIIVAQITPLARANKSQRSPFDTEEGGFTGGQLAKFVQRWKALEAPKPIVTVLSGYALPFCNPPPFRSFHQPVPQSLSTPSSPEMSIVIKDLLNHQVIAPATATSGFLSPLFLRPKTDGSLRPIFDLRHLNKYLKLKKFRLFNHFRIPTFLQQGDYLVTIDLSNAYCHIPIINRHQRFLGFHHEGVIYNWTCLPFGLASAPQTFGQLTNWVVAQLRNQGIRVVVYLDDFLIAAQSKTLLSKHAKDAVQLLKHLGWCVNIRKSRLSPARSQPFLGLVWNTKTQRVSLPSDKLTAIKGYLLRLRQRPVWSYRSCLQLIGRLNFASFAVPLGRLAIRPLQIAARHLPRGQPRRRTTIPPMAQTALTWWIHHIADGNPYQPPHRRVFLSTDASQWGIGVTIGMKKFQLQWTPHQQQWHVNRQELYAVRWAIQTNLTTFTNCTTILVTDSVTVAAYIRKQGGLRSQALLHETARLLQLAHNNQTHIVPCYLPGRYNILADRLSRNAPPPEW</sequence>
<feature type="non-terminal residue" evidence="2">
    <location>
        <position position="1"/>
    </location>
</feature>
<reference evidence="2" key="2">
    <citation type="submission" date="2014-07" db="EMBL/GenBank/DDBJ databases">
        <authorList>
            <person name="Hull J."/>
        </authorList>
    </citation>
    <scope>NUCLEOTIDE SEQUENCE</scope>
</reference>